<dbReference type="EMBL" id="RCHU02000003">
    <property type="protein sequence ID" value="KAL3599103.1"/>
    <property type="molecule type" value="Genomic_DNA"/>
</dbReference>
<evidence type="ECO:0000313" key="2">
    <source>
        <dbReference type="Proteomes" id="UP000309997"/>
    </source>
</evidence>
<evidence type="ECO:0000313" key="1">
    <source>
        <dbReference type="EMBL" id="KAL3599103.1"/>
    </source>
</evidence>
<keyword evidence="2" id="KW-1185">Reference proteome</keyword>
<organism evidence="1 2">
    <name type="scientific">Populus alba</name>
    <name type="common">White poplar</name>
    <dbReference type="NCBI Taxonomy" id="43335"/>
    <lineage>
        <taxon>Eukaryota</taxon>
        <taxon>Viridiplantae</taxon>
        <taxon>Streptophyta</taxon>
        <taxon>Embryophyta</taxon>
        <taxon>Tracheophyta</taxon>
        <taxon>Spermatophyta</taxon>
        <taxon>Magnoliopsida</taxon>
        <taxon>eudicotyledons</taxon>
        <taxon>Gunneridae</taxon>
        <taxon>Pentapetalae</taxon>
        <taxon>rosids</taxon>
        <taxon>fabids</taxon>
        <taxon>Malpighiales</taxon>
        <taxon>Salicaceae</taxon>
        <taxon>Saliceae</taxon>
        <taxon>Populus</taxon>
    </lineage>
</organism>
<name>A0ACC4CPH6_POPAL</name>
<gene>
    <name evidence="1" type="ORF">D5086_007021</name>
</gene>
<accession>A0ACC4CPH6</accession>
<protein>
    <submittedName>
        <fullName evidence="1">Uncharacterized protein</fullName>
    </submittedName>
</protein>
<reference evidence="1 2" key="1">
    <citation type="journal article" date="2024" name="Plant Biotechnol. J.">
        <title>Genome and CRISPR/Cas9 system of a widespread forest tree (Populus alba) in the world.</title>
        <authorList>
            <person name="Liu Y.J."/>
            <person name="Jiang P.F."/>
            <person name="Han X.M."/>
            <person name="Li X.Y."/>
            <person name="Wang H.M."/>
            <person name="Wang Y.J."/>
            <person name="Wang X.X."/>
            <person name="Zeng Q.Y."/>
        </authorList>
    </citation>
    <scope>NUCLEOTIDE SEQUENCE [LARGE SCALE GENOMIC DNA]</scope>
    <source>
        <strain evidence="2">cv. PAL-ZL1</strain>
    </source>
</reference>
<comment type="caution">
    <text evidence="1">The sequence shown here is derived from an EMBL/GenBank/DDBJ whole genome shotgun (WGS) entry which is preliminary data.</text>
</comment>
<sequence>MPATEHQPSFLGRISIRRNQVTAMDGNHEQELEDLELFQRHIGDRFAELLSPPDNQDSPFSGESFLSISWLRKLVDVLLCCEAEFKAVLIMGRDPSQISKPPLDRSLSDYMERAVKVLDICNAVSGGVDSIRQCQKLAEIIVSALEQKPIGDGQVKRAKKALSALMSALAIDDKESNHPRYAERTWSFGRRGNNSGGNHKDRANHGSFRSLSMVVAKNWSAAKQIQAMCSNLAVPRGGESTGLVQPVYIMSNVMVFVMWALVAAIPCQERSGLLTHFQIPKQFGWAHSIIGMQEKIGEEWKKKEKKGSAGLLEEMQRMEKLGQSLIEFADGFQFPAEDEKAEEAAAQVAELAEICRRMEEGLLPLQQQIREVFHRIVRSRTESFGFMIRAGELGTGKLIFTYSTLEGLDSVAEQMYRYDEYISLLEESSKNSQELLRAAASCVYHLYPTWAAVYGSPTLVRGSNQFMSGGPEDFQLLPKPANYSEPIADKSKLQSASSVKEALEIAHTSLQAKVVLKLDLHDDKGKQKAMKAVSGLSGIDSISIDMKERKMTVVGDIDPVDVASKLRKIWRAEILTVGPAKEEKKDEGKKDEGKKDEGKKDEGKKEGDKKNPNEQQMADLMALHKSYYYNYNPYPPQYHYRVVRDEENPNACAIC</sequence>
<dbReference type="Proteomes" id="UP000309997">
    <property type="component" value="Unassembled WGS sequence"/>
</dbReference>
<proteinExistence type="predicted"/>